<reference evidence="2 3" key="1">
    <citation type="submission" date="2017-03" db="EMBL/GenBank/DDBJ databases">
        <title>Genome of the blue death feigning beetle - Asbolus verrucosus.</title>
        <authorList>
            <person name="Rider S.D."/>
        </authorList>
    </citation>
    <scope>NUCLEOTIDE SEQUENCE [LARGE SCALE GENOMIC DNA]</scope>
    <source>
        <strain evidence="2">Butters</strain>
        <tissue evidence="2">Head and leg muscle</tissue>
    </source>
</reference>
<sequence length="747" mass="85284">MNFTLSDSLLGRQRSRQWTPLVTQQYRLRHVHQIFGLNFPHLPKKCTYYYTLHLTTMSAPFYTSEKLESVNPKWSELDQRNLPNLATTALVLRVWQHVCDGPDTIISTWGINLSGLVYLGNKIAEIQPAFFNPNTVIFNIRGGFFTSHHVINRDSARPPPFIDNLNLKMTDDGNKQIFRKTSIQTLKSEVRSSYNINKLRKLHSLQVTIRNKSLDVQVVREKIEVKCGMHNLEKQSLPETPHSSSPSNIRYAPQLLTMKSVNKMLEEKPTIMQKKEMIKMRNEIEVEQFKSKLLSQERDKKSALIRRLKNKFKDLVDKNEEKNLELMDNYYELSKEAEKLKDLRKSIIPNSELLITLYSQLYHRRRQLLQQLLFIYPIQKVSDKKYTIHGIYVPNSDVLSDCSDTGISVALGYITHVLLMSSTFLQVPLRYQMTHYGSRSYITDHVSPILPDKERDFPLFTKGKEKIQFTYAVYLLNKNIAHLRWLFFMHTPELKATLPNLLSFLDGKDCKETLPLVTCSLGIKNELESIRVVESMKMREERFQELPKKYNKMYRSCECGPGLSEILAIPEAFMNRQISSDSFKNFAASKKSAEENSSSIVIKEGRVDDNNKNCDNGEEAIEQGTDLLDPSLNLSDLESSVPDDGCAKSPDGCLNGSKQLGDVSFGSGFSDASTKLDDSQTEILENWMKNGTSSECCCNEEFQSCENVSAATISIGAVQSLDSPLMARTDALLNTKSFNLVKPKPNL</sequence>
<dbReference type="GO" id="GO:0000323">
    <property type="term" value="C:lytic vacuole"/>
    <property type="evidence" value="ECO:0007669"/>
    <property type="project" value="TreeGrafter"/>
</dbReference>
<name>A0A482VM83_ASBVE</name>
<dbReference type="EMBL" id="QDEB01085717">
    <property type="protein sequence ID" value="RZC33793.1"/>
    <property type="molecule type" value="Genomic_DNA"/>
</dbReference>
<keyword evidence="3" id="KW-1185">Reference proteome</keyword>
<dbReference type="GO" id="GO:0032991">
    <property type="term" value="C:protein-containing complex"/>
    <property type="evidence" value="ECO:0007669"/>
    <property type="project" value="UniProtKB-ARBA"/>
</dbReference>
<dbReference type="GO" id="GO:0005768">
    <property type="term" value="C:endosome"/>
    <property type="evidence" value="ECO:0007669"/>
    <property type="project" value="TreeGrafter"/>
</dbReference>
<keyword evidence="1" id="KW-0175">Coiled coil</keyword>
<dbReference type="STRING" id="1661398.A0A482VM83"/>
<dbReference type="PANTHER" id="PTHR15157:SF5">
    <property type="entry name" value="UV RADIATION RESISTANCE-ASSOCIATED GENE PROTEIN"/>
    <property type="match status" value="1"/>
</dbReference>
<evidence type="ECO:0000313" key="2">
    <source>
        <dbReference type="EMBL" id="RZC33793.1"/>
    </source>
</evidence>
<evidence type="ECO:0000256" key="1">
    <source>
        <dbReference type="ARBA" id="ARBA00023054"/>
    </source>
</evidence>
<gene>
    <name evidence="2" type="ORF">BDFB_008438</name>
</gene>
<accession>A0A482VM83</accession>
<comment type="caution">
    <text evidence="2">The sequence shown here is derived from an EMBL/GenBank/DDBJ whole genome shotgun (WGS) entry which is preliminary data.</text>
</comment>
<dbReference type="GO" id="GO:0000149">
    <property type="term" value="F:SNARE binding"/>
    <property type="evidence" value="ECO:0007669"/>
    <property type="project" value="TreeGrafter"/>
</dbReference>
<dbReference type="Pfam" id="PF10186">
    <property type="entry name" value="ATG14"/>
    <property type="match status" value="1"/>
</dbReference>
<dbReference type="OrthoDB" id="72772at2759"/>
<organism evidence="2 3">
    <name type="scientific">Asbolus verrucosus</name>
    <name type="common">Desert ironclad beetle</name>
    <dbReference type="NCBI Taxonomy" id="1661398"/>
    <lineage>
        <taxon>Eukaryota</taxon>
        <taxon>Metazoa</taxon>
        <taxon>Ecdysozoa</taxon>
        <taxon>Arthropoda</taxon>
        <taxon>Hexapoda</taxon>
        <taxon>Insecta</taxon>
        <taxon>Pterygota</taxon>
        <taxon>Neoptera</taxon>
        <taxon>Endopterygota</taxon>
        <taxon>Coleoptera</taxon>
        <taxon>Polyphaga</taxon>
        <taxon>Cucujiformia</taxon>
        <taxon>Tenebrionidae</taxon>
        <taxon>Pimeliinae</taxon>
        <taxon>Asbolus</taxon>
    </lineage>
</organism>
<dbReference type="GO" id="GO:0035493">
    <property type="term" value="P:SNARE complex assembly"/>
    <property type="evidence" value="ECO:0007669"/>
    <property type="project" value="TreeGrafter"/>
</dbReference>
<dbReference type="AlphaFoldDB" id="A0A482VM83"/>
<evidence type="ECO:0000313" key="3">
    <source>
        <dbReference type="Proteomes" id="UP000292052"/>
    </source>
</evidence>
<proteinExistence type="predicted"/>
<dbReference type="InterPro" id="IPR018791">
    <property type="entry name" value="UV_resistance/autophagy_Atg14"/>
</dbReference>
<protein>
    <submittedName>
        <fullName evidence="2">Sporulation-specific protein 15</fullName>
    </submittedName>
</protein>
<dbReference type="Proteomes" id="UP000292052">
    <property type="component" value="Unassembled WGS sequence"/>
</dbReference>
<dbReference type="PANTHER" id="PTHR15157">
    <property type="entry name" value="UV RADIATION RESISTANCE-ASSOCIATED GENE PROTEIN"/>
    <property type="match status" value="1"/>
</dbReference>